<feature type="transmembrane region" description="Helical" evidence="1">
    <location>
        <begin position="43"/>
        <end position="63"/>
    </location>
</feature>
<keyword evidence="1" id="KW-1133">Transmembrane helix</keyword>
<dbReference type="EMBL" id="CP099468">
    <property type="protein sequence ID" value="USQ88004.1"/>
    <property type="molecule type" value="Genomic_DNA"/>
</dbReference>
<reference evidence="2" key="1">
    <citation type="submission" date="2022-06" db="EMBL/GenBank/DDBJ databases">
        <title>Complete genome sequence of soil microorganisms Streptomyces sp. Qhu-M197 isolated from Alpine meadows habitats on the Tibetan Plateau.</title>
        <authorList>
            <person name="Zhang B."/>
            <person name="Xiang X."/>
            <person name="Fan J."/>
        </authorList>
    </citation>
    <scope>NUCLEOTIDE SEQUENCE</scope>
    <source>
        <strain evidence="2">Qhu-M197</strain>
    </source>
</reference>
<evidence type="ECO:0000256" key="1">
    <source>
        <dbReference type="SAM" id="Phobius"/>
    </source>
</evidence>
<dbReference type="RefSeq" id="WP_252554157.1">
    <property type="nucleotide sequence ID" value="NZ_CP099468.1"/>
</dbReference>
<keyword evidence="3" id="KW-1185">Reference proteome</keyword>
<accession>A0ABY4ZG12</accession>
<evidence type="ECO:0000313" key="2">
    <source>
        <dbReference type="EMBL" id="USQ88004.1"/>
    </source>
</evidence>
<keyword evidence="1" id="KW-0472">Membrane</keyword>
<evidence type="ECO:0000313" key="3">
    <source>
        <dbReference type="Proteomes" id="UP001056374"/>
    </source>
</evidence>
<organism evidence="2 3">
    <name type="scientific">Streptomyces phaeoluteigriseus</name>
    <dbReference type="NCBI Taxonomy" id="114686"/>
    <lineage>
        <taxon>Bacteria</taxon>
        <taxon>Bacillati</taxon>
        <taxon>Actinomycetota</taxon>
        <taxon>Actinomycetes</taxon>
        <taxon>Kitasatosporales</taxon>
        <taxon>Streptomycetaceae</taxon>
        <taxon>Streptomyces</taxon>
        <taxon>Streptomyces aurantiacus group</taxon>
    </lineage>
</organism>
<protein>
    <recommendedName>
        <fullName evidence="4">Integral membrane protein</fullName>
    </recommendedName>
</protein>
<name>A0ABY4ZG12_9ACTN</name>
<gene>
    <name evidence="2" type="ORF">NFX46_32275</name>
</gene>
<sequence length="204" mass="22730">MRAVIVFARHELRLLVSLLLWVGRRRHGVADGRAFGYARGQGAVMAGFGFVCLIEAFTMSVLLRDWPALHTAVLILDAYTLVLLAGMYAAWQVRPHVLDDGALRVRHAAHVDLRVPLDRIAAVRHETRSTHERADGELNLAVGSQTSVTLELTEPVTHVTFLGRRRDVHVVRLHADDARDLVRDLERVLTRVRNVPSPSPDPPG</sequence>
<feature type="transmembrane region" description="Helical" evidence="1">
    <location>
        <begin position="69"/>
        <end position="91"/>
    </location>
</feature>
<evidence type="ECO:0008006" key="4">
    <source>
        <dbReference type="Google" id="ProtNLM"/>
    </source>
</evidence>
<proteinExistence type="predicted"/>
<keyword evidence="1" id="KW-0812">Transmembrane</keyword>
<dbReference type="Proteomes" id="UP001056374">
    <property type="component" value="Chromosome"/>
</dbReference>